<dbReference type="EMBL" id="FQXS01000001">
    <property type="protein sequence ID" value="SHH38694.1"/>
    <property type="molecule type" value="Genomic_DNA"/>
</dbReference>
<protein>
    <submittedName>
        <fullName evidence="1">Uncharacterized protein</fullName>
    </submittedName>
</protein>
<reference evidence="1 2" key="1">
    <citation type="submission" date="2016-11" db="EMBL/GenBank/DDBJ databases">
        <authorList>
            <person name="Jaros S."/>
            <person name="Januszkiewicz K."/>
            <person name="Wedrychowicz H."/>
        </authorList>
    </citation>
    <scope>NUCLEOTIDE SEQUENCE [LARGE SCALE GENOMIC DNA]</scope>
    <source>
        <strain evidence="1 2">DSM 9705</strain>
    </source>
</reference>
<dbReference type="STRING" id="1121409.SAMN02745124_00389"/>
<sequence>MYDKHELCKKIAEIYPDIGECGIGIEVDYSDDKNVWIVHLKKGEHELDHHLEIADADRCMDGEQCVGLGLEIAQLKSNIKGQQF</sequence>
<name>A0A1M5SJF2_9BACT</name>
<organism evidence="1 2">
    <name type="scientific">Desulfofustis glycolicus DSM 9705</name>
    <dbReference type="NCBI Taxonomy" id="1121409"/>
    <lineage>
        <taxon>Bacteria</taxon>
        <taxon>Pseudomonadati</taxon>
        <taxon>Thermodesulfobacteriota</taxon>
        <taxon>Desulfobulbia</taxon>
        <taxon>Desulfobulbales</taxon>
        <taxon>Desulfocapsaceae</taxon>
        <taxon>Desulfofustis</taxon>
    </lineage>
</organism>
<evidence type="ECO:0000313" key="1">
    <source>
        <dbReference type="EMBL" id="SHH38694.1"/>
    </source>
</evidence>
<proteinExistence type="predicted"/>
<dbReference type="Proteomes" id="UP000184139">
    <property type="component" value="Unassembled WGS sequence"/>
</dbReference>
<dbReference type="AlphaFoldDB" id="A0A1M5SJF2"/>
<evidence type="ECO:0000313" key="2">
    <source>
        <dbReference type="Proteomes" id="UP000184139"/>
    </source>
</evidence>
<dbReference type="RefSeq" id="WP_073373121.1">
    <property type="nucleotide sequence ID" value="NZ_FQXS01000001.1"/>
</dbReference>
<dbReference type="OrthoDB" id="5432324at2"/>
<keyword evidence="2" id="KW-1185">Reference proteome</keyword>
<gene>
    <name evidence="1" type="ORF">SAMN02745124_00389</name>
</gene>
<accession>A0A1M5SJF2</accession>